<keyword evidence="6 9" id="KW-1133">Transmembrane helix</keyword>
<evidence type="ECO:0000256" key="6">
    <source>
        <dbReference type="ARBA" id="ARBA00022989"/>
    </source>
</evidence>
<keyword evidence="5 9" id="KW-0812">Transmembrane</keyword>
<evidence type="ECO:0000256" key="9">
    <source>
        <dbReference type="SAM" id="Phobius"/>
    </source>
</evidence>
<evidence type="ECO:0000313" key="11">
    <source>
        <dbReference type="EMBL" id="MBC8318754.1"/>
    </source>
</evidence>
<dbReference type="EMBL" id="JACNJZ010000186">
    <property type="protein sequence ID" value="MBC8318754.1"/>
    <property type="molecule type" value="Genomic_DNA"/>
</dbReference>
<evidence type="ECO:0000256" key="8">
    <source>
        <dbReference type="ARBA" id="ARBA00038436"/>
    </source>
</evidence>
<evidence type="ECO:0000256" key="7">
    <source>
        <dbReference type="ARBA" id="ARBA00023136"/>
    </source>
</evidence>
<reference evidence="11 12" key="1">
    <citation type="submission" date="2020-08" db="EMBL/GenBank/DDBJ databases">
        <title>Bridging the membrane lipid divide: bacteria of the FCB group superphylum have the potential to synthesize archaeal ether lipids.</title>
        <authorList>
            <person name="Villanueva L."/>
            <person name="Von Meijenfeldt F.A.B."/>
            <person name="Westbye A.B."/>
            <person name="Yadav S."/>
            <person name="Hopmans E.C."/>
            <person name="Dutilh B.E."/>
            <person name="Sinninghe Damste J.S."/>
        </authorList>
    </citation>
    <scope>NUCLEOTIDE SEQUENCE [LARGE SCALE GENOMIC DNA]</scope>
    <source>
        <strain evidence="11">NIOZ-UU47</strain>
    </source>
</reference>
<protein>
    <submittedName>
        <fullName evidence="11">TRAP transporter small permease</fullName>
    </submittedName>
</protein>
<evidence type="ECO:0000256" key="2">
    <source>
        <dbReference type="ARBA" id="ARBA00022448"/>
    </source>
</evidence>
<feature type="transmembrane region" description="Helical" evidence="9">
    <location>
        <begin position="44"/>
        <end position="62"/>
    </location>
</feature>
<keyword evidence="3" id="KW-1003">Cell membrane</keyword>
<dbReference type="InterPro" id="IPR055348">
    <property type="entry name" value="DctQ"/>
</dbReference>
<keyword evidence="2" id="KW-0813">Transport</keyword>
<dbReference type="PANTHER" id="PTHR35011">
    <property type="entry name" value="2,3-DIKETO-L-GULONATE TRAP TRANSPORTER SMALL PERMEASE PROTEIN YIAM"/>
    <property type="match status" value="1"/>
</dbReference>
<comment type="caution">
    <text evidence="11">The sequence shown here is derived from an EMBL/GenBank/DDBJ whole genome shotgun (WGS) entry which is preliminary data.</text>
</comment>
<evidence type="ECO:0000256" key="4">
    <source>
        <dbReference type="ARBA" id="ARBA00022519"/>
    </source>
</evidence>
<dbReference type="AlphaFoldDB" id="A0A8J6TD27"/>
<comment type="subcellular location">
    <subcellularLocation>
        <location evidence="1">Cell inner membrane</location>
        <topology evidence="1">Multi-pass membrane protein</topology>
    </subcellularLocation>
</comment>
<dbReference type="Pfam" id="PF04290">
    <property type="entry name" value="DctQ"/>
    <property type="match status" value="1"/>
</dbReference>
<proteinExistence type="inferred from homology"/>
<dbReference type="InterPro" id="IPR007387">
    <property type="entry name" value="TRAP_DctQ"/>
</dbReference>
<dbReference type="Proteomes" id="UP000614424">
    <property type="component" value="Unassembled WGS sequence"/>
</dbReference>
<evidence type="ECO:0000256" key="5">
    <source>
        <dbReference type="ARBA" id="ARBA00022692"/>
    </source>
</evidence>
<sequence>MNRIVAVLEDGFLCMLLIVMVFLASLQIMLRQFFSGGFLWAEPLLRYLVLWAGIMGAVVATRKGKHIAMDVASYLVPGKIQPWLHLIVHLFSTGVGAVLFWAAVIFVRNEAILGGQELLGIPSWVWNMIFPTGFFLISFHFAAALLQDVVKLSGRSPHRNNFES</sequence>
<feature type="domain" description="Tripartite ATP-independent periplasmic transporters DctQ component" evidence="10">
    <location>
        <begin position="20"/>
        <end position="149"/>
    </location>
</feature>
<feature type="transmembrane region" description="Helical" evidence="9">
    <location>
        <begin position="12"/>
        <end position="32"/>
    </location>
</feature>
<dbReference type="GO" id="GO:0015740">
    <property type="term" value="P:C4-dicarboxylate transport"/>
    <property type="evidence" value="ECO:0007669"/>
    <property type="project" value="TreeGrafter"/>
</dbReference>
<name>A0A8J6TD27_9BACT</name>
<dbReference type="PANTHER" id="PTHR35011:SF2">
    <property type="entry name" value="2,3-DIKETO-L-GULONATE TRAP TRANSPORTER SMALL PERMEASE PROTEIN YIAM"/>
    <property type="match status" value="1"/>
</dbReference>
<evidence type="ECO:0000256" key="1">
    <source>
        <dbReference type="ARBA" id="ARBA00004429"/>
    </source>
</evidence>
<keyword evidence="7 9" id="KW-0472">Membrane</keyword>
<organism evidence="11 12">
    <name type="scientific">Candidatus Desulfobia pelagia</name>
    <dbReference type="NCBI Taxonomy" id="2841692"/>
    <lineage>
        <taxon>Bacteria</taxon>
        <taxon>Pseudomonadati</taxon>
        <taxon>Thermodesulfobacteriota</taxon>
        <taxon>Desulfobulbia</taxon>
        <taxon>Desulfobulbales</taxon>
        <taxon>Desulfobulbaceae</taxon>
        <taxon>Candidatus Desulfobia</taxon>
    </lineage>
</organism>
<dbReference type="GO" id="GO:0022857">
    <property type="term" value="F:transmembrane transporter activity"/>
    <property type="evidence" value="ECO:0007669"/>
    <property type="project" value="TreeGrafter"/>
</dbReference>
<evidence type="ECO:0000313" key="12">
    <source>
        <dbReference type="Proteomes" id="UP000614424"/>
    </source>
</evidence>
<accession>A0A8J6TD27</accession>
<dbReference type="GO" id="GO:0005886">
    <property type="term" value="C:plasma membrane"/>
    <property type="evidence" value="ECO:0007669"/>
    <property type="project" value="UniProtKB-SubCell"/>
</dbReference>
<gene>
    <name evidence="11" type="ORF">H8E41_12685</name>
</gene>
<feature type="transmembrane region" description="Helical" evidence="9">
    <location>
        <begin position="83"/>
        <end position="104"/>
    </location>
</feature>
<comment type="similarity">
    <text evidence="8">Belongs to the TRAP transporter small permease family.</text>
</comment>
<evidence type="ECO:0000259" key="10">
    <source>
        <dbReference type="Pfam" id="PF04290"/>
    </source>
</evidence>
<feature type="transmembrane region" description="Helical" evidence="9">
    <location>
        <begin position="124"/>
        <end position="146"/>
    </location>
</feature>
<evidence type="ECO:0000256" key="3">
    <source>
        <dbReference type="ARBA" id="ARBA00022475"/>
    </source>
</evidence>
<keyword evidence="4" id="KW-0997">Cell inner membrane</keyword>